<proteinExistence type="predicted"/>
<dbReference type="RefSeq" id="WP_209976284.1">
    <property type="nucleotide sequence ID" value="NZ_JAGGLB010000025.1"/>
</dbReference>
<organism evidence="1 2">
    <name type="scientific">Paenibacillus eucommiae</name>
    <dbReference type="NCBI Taxonomy" id="1355755"/>
    <lineage>
        <taxon>Bacteria</taxon>
        <taxon>Bacillati</taxon>
        <taxon>Bacillota</taxon>
        <taxon>Bacilli</taxon>
        <taxon>Bacillales</taxon>
        <taxon>Paenibacillaceae</taxon>
        <taxon>Paenibacillus</taxon>
    </lineage>
</organism>
<accession>A0ABS4J3P9</accession>
<name>A0ABS4J3P9_9BACL</name>
<reference evidence="1 2" key="1">
    <citation type="submission" date="2021-03" db="EMBL/GenBank/DDBJ databases">
        <title>Genomic Encyclopedia of Type Strains, Phase IV (KMG-IV): sequencing the most valuable type-strain genomes for metagenomic binning, comparative biology and taxonomic classification.</title>
        <authorList>
            <person name="Goeker M."/>
        </authorList>
    </citation>
    <scope>NUCLEOTIDE SEQUENCE [LARGE SCALE GENOMIC DNA]</scope>
    <source>
        <strain evidence="1 2">DSM 26048</strain>
    </source>
</reference>
<sequence>MLANVGDIYCVYVERIQQYTACQVTMLEEPISSKSRPLAAILELDWIGDTLPDEAELHKMKPLICDYFFWNNKLEHYFADANVPPNYMLVGNLPPLTTETTNSYGESWKH</sequence>
<evidence type="ECO:0000313" key="2">
    <source>
        <dbReference type="Proteomes" id="UP001519287"/>
    </source>
</evidence>
<protein>
    <submittedName>
        <fullName evidence="1">Uncharacterized protein</fullName>
    </submittedName>
</protein>
<comment type="caution">
    <text evidence="1">The sequence shown here is derived from an EMBL/GenBank/DDBJ whole genome shotgun (WGS) entry which is preliminary data.</text>
</comment>
<evidence type="ECO:0000313" key="1">
    <source>
        <dbReference type="EMBL" id="MBP1994443.1"/>
    </source>
</evidence>
<gene>
    <name evidence="1" type="ORF">J2Z66_006079</name>
</gene>
<dbReference type="Proteomes" id="UP001519287">
    <property type="component" value="Unassembled WGS sequence"/>
</dbReference>
<dbReference type="EMBL" id="JAGGLB010000025">
    <property type="protein sequence ID" value="MBP1994443.1"/>
    <property type="molecule type" value="Genomic_DNA"/>
</dbReference>
<keyword evidence="2" id="KW-1185">Reference proteome</keyword>